<gene>
    <name evidence="1" type="ORF">CCMSSC00406_0010140</name>
</gene>
<protein>
    <submittedName>
        <fullName evidence="1">Uncharacterized protein</fullName>
    </submittedName>
</protein>
<evidence type="ECO:0000313" key="1">
    <source>
        <dbReference type="EMBL" id="KAG9218119.1"/>
    </source>
</evidence>
<dbReference type="EMBL" id="WQMT02000010">
    <property type="protein sequence ID" value="KAG9218119.1"/>
    <property type="molecule type" value="Genomic_DNA"/>
</dbReference>
<sequence>MSRPRTTFDSDSENDGDYVPPVEKDSSSSDEDEDEDGGHEDNSTPRPVPPTAEDVEAQKAAKHALWARFQAAVASESPSQAQTATAKAQVKIEKRYRFAGEDVIDVVEVDEDSEDAKRWPRAGETSSPSASASTNSTPRPPAKRPGPRRSKVTLAPLPSGKAKKLTTLEKSAMDWRAHVAAEASSGLQEELDANRKGGGYLEKVDFLKRVDERKDGILEASRSSKRRRT</sequence>
<evidence type="ECO:0000313" key="2">
    <source>
        <dbReference type="Proteomes" id="UP000824881"/>
    </source>
</evidence>
<proteinExistence type="predicted"/>
<accession>A0ACB7IK57</accession>
<name>A0ACB7IK57_PLECO</name>
<dbReference type="Proteomes" id="UP000824881">
    <property type="component" value="Unassembled WGS sequence"/>
</dbReference>
<comment type="caution">
    <text evidence="1">The sequence shown here is derived from an EMBL/GenBank/DDBJ whole genome shotgun (WGS) entry which is preliminary data.</text>
</comment>
<reference evidence="1 2" key="1">
    <citation type="journal article" date="2021" name="Appl. Environ. Microbiol.">
        <title>Genetic linkage and physical mapping for an oyster mushroom Pleurotus cornucopiae and QTL analysis for the trait cap color.</title>
        <authorList>
            <person name="Zhang Y."/>
            <person name="Gao W."/>
            <person name="Sonnenberg A."/>
            <person name="Chen Q."/>
            <person name="Zhang J."/>
            <person name="Huang C."/>
        </authorList>
    </citation>
    <scope>NUCLEOTIDE SEQUENCE [LARGE SCALE GENOMIC DNA]</scope>
    <source>
        <strain evidence="1">CCMSSC00406</strain>
    </source>
</reference>
<keyword evidence="2" id="KW-1185">Reference proteome</keyword>
<organism evidence="1 2">
    <name type="scientific">Pleurotus cornucopiae</name>
    <name type="common">Cornucopia mushroom</name>
    <dbReference type="NCBI Taxonomy" id="5321"/>
    <lineage>
        <taxon>Eukaryota</taxon>
        <taxon>Fungi</taxon>
        <taxon>Dikarya</taxon>
        <taxon>Basidiomycota</taxon>
        <taxon>Agaricomycotina</taxon>
        <taxon>Agaricomycetes</taxon>
        <taxon>Agaricomycetidae</taxon>
        <taxon>Agaricales</taxon>
        <taxon>Pleurotineae</taxon>
        <taxon>Pleurotaceae</taxon>
        <taxon>Pleurotus</taxon>
    </lineage>
</organism>